<dbReference type="PANTHER" id="PTHR34661:SF3">
    <property type="entry name" value="INCREASED DNA METHYLATION 2"/>
    <property type="match status" value="1"/>
</dbReference>
<gene>
    <name evidence="2" type="ORF">Dsin_023733</name>
</gene>
<keyword evidence="3" id="KW-1185">Reference proteome</keyword>
<organism evidence="2 3">
    <name type="scientific">Dipteronia sinensis</name>
    <dbReference type="NCBI Taxonomy" id="43782"/>
    <lineage>
        <taxon>Eukaryota</taxon>
        <taxon>Viridiplantae</taxon>
        <taxon>Streptophyta</taxon>
        <taxon>Embryophyta</taxon>
        <taxon>Tracheophyta</taxon>
        <taxon>Spermatophyta</taxon>
        <taxon>Magnoliopsida</taxon>
        <taxon>eudicotyledons</taxon>
        <taxon>Gunneridae</taxon>
        <taxon>Pentapetalae</taxon>
        <taxon>rosids</taxon>
        <taxon>malvids</taxon>
        <taxon>Sapindales</taxon>
        <taxon>Sapindaceae</taxon>
        <taxon>Hippocastanoideae</taxon>
        <taxon>Acereae</taxon>
        <taxon>Dipteronia</taxon>
    </lineage>
</organism>
<feature type="compositionally biased region" description="Polar residues" evidence="1">
    <location>
        <begin position="94"/>
        <end position="103"/>
    </location>
</feature>
<dbReference type="PANTHER" id="PTHR34661">
    <property type="entry name" value="INCREASED DNA METHYLATION 3"/>
    <property type="match status" value="1"/>
</dbReference>
<feature type="compositionally biased region" description="Low complexity" evidence="1">
    <location>
        <begin position="24"/>
        <end position="38"/>
    </location>
</feature>
<evidence type="ECO:0000313" key="3">
    <source>
        <dbReference type="Proteomes" id="UP001281410"/>
    </source>
</evidence>
<evidence type="ECO:0000313" key="2">
    <source>
        <dbReference type="EMBL" id="KAK3200318.1"/>
    </source>
</evidence>
<comment type="caution">
    <text evidence="2">The sequence shown here is derived from an EMBL/GenBank/DDBJ whole genome shotgun (WGS) entry which is preliminary data.</text>
</comment>
<dbReference type="Proteomes" id="UP001281410">
    <property type="component" value="Unassembled WGS sequence"/>
</dbReference>
<feature type="compositionally biased region" description="Basic residues" evidence="1">
    <location>
        <begin position="42"/>
        <end position="61"/>
    </location>
</feature>
<reference evidence="2" key="1">
    <citation type="journal article" date="2023" name="Plant J.">
        <title>Genome sequences and population genomics provide insights into the demographic history, inbreeding, and mutation load of two 'living fossil' tree species of Dipteronia.</title>
        <authorList>
            <person name="Feng Y."/>
            <person name="Comes H.P."/>
            <person name="Chen J."/>
            <person name="Zhu S."/>
            <person name="Lu R."/>
            <person name="Zhang X."/>
            <person name="Li P."/>
            <person name="Qiu J."/>
            <person name="Olsen K.M."/>
            <person name="Qiu Y."/>
        </authorList>
    </citation>
    <scope>NUCLEOTIDE SEQUENCE</scope>
    <source>
        <strain evidence="2">NBL</strain>
    </source>
</reference>
<dbReference type="InterPro" id="IPR039321">
    <property type="entry name" value="IDM2/3-like"/>
</dbReference>
<dbReference type="AlphaFoldDB" id="A0AAE0E125"/>
<evidence type="ECO:0000256" key="1">
    <source>
        <dbReference type="SAM" id="MobiDB-lite"/>
    </source>
</evidence>
<accession>A0AAE0E125</accession>
<protein>
    <submittedName>
        <fullName evidence="2">Uncharacterized protein</fullName>
    </submittedName>
</protein>
<dbReference type="GO" id="GO:0005634">
    <property type="term" value="C:nucleus"/>
    <property type="evidence" value="ECO:0007669"/>
    <property type="project" value="TreeGrafter"/>
</dbReference>
<sequence length="150" mass="16376">EMEIQDSVLRGLGVYGSQAGQELQKQTQQETKQTNNTEPRTQKQRRSKTTSRRNGKSKKTRGPNEPVPEIPQQHFLKVAPLNPEGVPYVGPPLDQSNTPSTPSGVVALTGSSAMRPARPTLGLVDIGESEDSYLFRVSIPGVAVLESKFH</sequence>
<feature type="non-terminal residue" evidence="2">
    <location>
        <position position="150"/>
    </location>
</feature>
<proteinExistence type="predicted"/>
<feature type="region of interest" description="Disordered" evidence="1">
    <location>
        <begin position="1"/>
        <end position="111"/>
    </location>
</feature>
<name>A0AAE0E125_9ROSI</name>
<dbReference type="EMBL" id="JANJYJ010000007">
    <property type="protein sequence ID" value="KAK3200318.1"/>
    <property type="molecule type" value="Genomic_DNA"/>
</dbReference>